<protein>
    <submittedName>
        <fullName evidence="2">Uncharacterized protein</fullName>
    </submittedName>
</protein>
<accession>A0A1A7WEZ3</accession>
<feature type="non-terminal residue" evidence="2">
    <location>
        <position position="1"/>
    </location>
</feature>
<evidence type="ECO:0000313" key="2">
    <source>
        <dbReference type="EMBL" id="SBP04368.1"/>
    </source>
</evidence>
<evidence type="ECO:0000256" key="1">
    <source>
        <dbReference type="SAM" id="MobiDB-lite"/>
    </source>
</evidence>
<name>A0A1A7WEZ3_9TELE</name>
<feature type="region of interest" description="Disordered" evidence="1">
    <location>
        <begin position="1"/>
        <end position="26"/>
    </location>
</feature>
<feature type="compositionally biased region" description="Low complexity" evidence="1">
    <location>
        <begin position="7"/>
        <end position="20"/>
    </location>
</feature>
<reference evidence="2" key="1">
    <citation type="submission" date="2016-05" db="EMBL/GenBank/DDBJ databases">
        <authorList>
            <person name="Lavstsen T."/>
            <person name="Jespersen J.S."/>
        </authorList>
    </citation>
    <scope>NUCLEOTIDE SEQUENCE</scope>
    <source>
        <tissue evidence="2">Brain</tissue>
    </source>
</reference>
<gene>
    <name evidence="2" type="primary">Nfu_g_1_002376</name>
</gene>
<feature type="non-terminal residue" evidence="2">
    <location>
        <position position="197"/>
    </location>
</feature>
<dbReference type="EMBL" id="HADW01002968">
    <property type="protein sequence ID" value="SBP04368.1"/>
    <property type="molecule type" value="Transcribed_RNA"/>
</dbReference>
<dbReference type="AlphaFoldDB" id="A0A1A7WEZ3"/>
<sequence length="197" mass="21216">VTAASDSAGVSRLSSSNSSFSDRDASDVTNSSALERTHFCSSWCVLQVALCSCCCLRSSLAFSACSSSSLRETRSLWKFELLSSSLAASTSSSLLLATPISSVSCARCRCSWLPINTAGSEVSSSWNAASCFSSSFLLALRNVLAWARYPRSLCCVESGRRGGLGRASSMRFWISLLVFHRTEFTEELKECTFRSAA</sequence>
<organism evidence="2">
    <name type="scientific">Iconisemion striatum</name>
    <dbReference type="NCBI Taxonomy" id="60296"/>
    <lineage>
        <taxon>Eukaryota</taxon>
        <taxon>Metazoa</taxon>
        <taxon>Chordata</taxon>
        <taxon>Craniata</taxon>
        <taxon>Vertebrata</taxon>
        <taxon>Euteleostomi</taxon>
        <taxon>Actinopterygii</taxon>
        <taxon>Neopterygii</taxon>
        <taxon>Teleostei</taxon>
        <taxon>Neoteleostei</taxon>
        <taxon>Acanthomorphata</taxon>
        <taxon>Ovalentaria</taxon>
        <taxon>Atherinomorphae</taxon>
        <taxon>Cyprinodontiformes</taxon>
        <taxon>Nothobranchiidae</taxon>
        <taxon>Iconisemion</taxon>
    </lineage>
</organism>
<reference evidence="2" key="2">
    <citation type="submission" date="2016-06" db="EMBL/GenBank/DDBJ databases">
        <title>The genome of a short-lived fish provides insights into sex chromosome evolution and the genetic control of aging.</title>
        <authorList>
            <person name="Reichwald K."/>
            <person name="Felder M."/>
            <person name="Petzold A."/>
            <person name="Koch P."/>
            <person name="Groth M."/>
            <person name="Platzer M."/>
        </authorList>
    </citation>
    <scope>NUCLEOTIDE SEQUENCE</scope>
    <source>
        <tissue evidence="2">Brain</tissue>
    </source>
</reference>
<proteinExistence type="predicted"/>